<comment type="subcellular location">
    <subcellularLocation>
        <location evidence="1">Secreted</location>
    </subcellularLocation>
</comment>
<keyword evidence="10" id="KW-1185">Reference proteome</keyword>
<dbReference type="InterPro" id="IPR017891">
    <property type="entry name" value="Insulin_GF-bd_Cys-rich_CS"/>
</dbReference>
<dbReference type="InterPro" id="IPR000884">
    <property type="entry name" value="TSP1_rpt"/>
</dbReference>
<dbReference type="Ensembl" id="ENSOSUT00000018687.1">
    <property type="protein sequence ID" value="ENSOSUP00000018083.1"/>
    <property type="gene ID" value="ENSOSUG00000012806.1"/>
</dbReference>
<evidence type="ECO:0000256" key="5">
    <source>
        <dbReference type="ARBA" id="ARBA00023157"/>
    </source>
</evidence>
<evidence type="ECO:0000256" key="3">
    <source>
        <dbReference type="ARBA" id="ARBA00022525"/>
    </source>
</evidence>
<dbReference type="GO" id="GO:0045597">
    <property type="term" value="P:positive regulation of cell differentiation"/>
    <property type="evidence" value="ECO:0007669"/>
    <property type="project" value="TreeGrafter"/>
</dbReference>
<dbReference type="SMART" id="SM00121">
    <property type="entry name" value="IB"/>
    <property type="match status" value="1"/>
</dbReference>
<dbReference type="PANTHER" id="PTHR11348">
    <property type="entry name" value="CONNECTIVE TISSUE GROWTH FACTOR-RELATED"/>
    <property type="match status" value="1"/>
</dbReference>
<reference evidence="9" key="1">
    <citation type="submission" date="2025-08" db="UniProtKB">
        <authorList>
            <consortium name="Ensembl"/>
        </authorList>
    </citation>
    <scope>IDENTIFICATION</scope>
</reference>
<dbReference type="InterPro" id="IPR036383">
    <property type="entry name" value="TSP1_rpt_sf"/>
</dbReference>
<dbReference type="InterPro" id="IPR050941">
    <property type="entry name" value="CCN"/>
</dbReference>
<dbReference type="Gene3D" id="2.20.100.10">
    <property type="entry name" value="Thrombospondin type-1 (TSP1) repeat"/>
    <property type="match status" value="1"/>
</dbReference>
<dbReference type="Pfam" id="PF00219">
    <property type="entry name" value="IGFBP"/>
    <property type="match status" value="1"/>
</dbReference>
<dbReference type="InterPro" id="IPR000867">
    <property type="entry name" value="IGFBP-like"/>
</dbReference>
<protein>
    <submittedName>
        <fullName evidence="9">Cellular communication network factor 6</fullName>
    </submittedName>
</protein>
<dbReference type="PROSITE" id="PS01225">
    <property type="entry name" value="CTCK_2"/>
    <property type="match status" value="1"/>
</dbReference>
<dbReference type="SUPFAM" id="SSF57184">
    <property type="entry name" value="Growth factor receptor domain"/>
    <property type="match status" value="1"/>
</dbReference>
<evidence type="ECO:0000256" key="2">
    <source>
        <dbReference type="ARBA" id="ARBA00008125"/>
    </source>
</evidence>
<dbReference type="InterPro" id="IPR006208">
    <property type="entry name" value="Glyco_hormone_CN"/>
</dbReference>
<dbReference type="GO" id="GO:0008201">
    <property type="term" value="F:heparin binding"/>
    <property type="evidence" value="ECO:0007669"/>
    <property type="project" value="TreeGrafter"/>
</dbReference>
<dbReference type="AlphaFoldDB" id="A0A8C8BC18"/>
<keyword evidence="4" id="KW-0732">Signal</keyword>
<feature type="domain" description="IGFBP N-terminal" evidence="8">
    <location>
        <begin position="16"/>
        <end position="88"/>
    </location>
</feature>
<feature type="domain" description="CTCK" evidence="7">
    <location>
        <begin position="241"/>
        <end position="315"/>
    </location>
</feature>
<dbReference type="Pfam" id="PF19035">
    <property type="entry name" value="TSP1_CCN"/>
    <property type="match status" value="1"/>
</dbReference>
<keyword evidence="5" id="KW-1015">Disulfide bond</keyword>
<dbReference type="SUPFAM" id="SSF82895">
    <property type="entry name" value="TSP-1 type 1 repeat"/>
    <property type="match status" value="1"/>
</dbReference>
<dbReference type="SMART" id="SM00041">
    <property type="entry name" value="CT"/>
    <property type="match status" value="1"/>
</dbReference>
<reference evidence="9" key="2">
    <citation type="submission" date="2025-09" db="UniProtKB">
        <authorList>
            <consortium name="Ensembl"/>
        </authorList>
    </citation>
    <scope>IDENTIFICATION</scope>
</reference>
<dbReference type="GO" id="GO:0031012">
    <property type="term" value="C:extracellular matrix"/>
    <property type="evidence" value="ECO:0007669"/>
    <property type="project" value="TreeGrafter"/>
</dbReference>
<evidence type="ECO:0000256" key="1">
    <source>
        <dbReference type="ARBA" id="ARBA00004613"/>
    </source>
</evidence>
<evidence type="ECO:0000313" key="9">
    <source>
        <dbReference type="Ensembl" id="ENSOSUP00000018083.1"/>
    </source>
</evidence>
<accession>A0A8C8BC18</accession>
<evidence type="ECO:0000259" key="7">
    <source>
        <dbReference type="PROSITE" id="PS01225"/>
    </source>
</evidence>
<dbReference type="PROSITE" id="PS00222">
    <property type="entry name" value="IGFBP_N_1"/>
    <property type="match status" value="1"/>
</dbReference>
<dbReference type="Gene3D" id="2.10.70.10">
    <property type="entry name" value="Complement Module, domain 1"/>
    <property type="match status" value="1"/>
</dbReference>
<dbReference type="PANTHER" id="PTHR11348:SF3">
    <property type="entry name" value="CELLULAR COMMUNICATION NETWORK FACTOR 6"/>
    <property type="match status" value="1"/>
</dbReference>
<dbReference type="Pfam" id="PF00007">
    <property type="entry name" value="Cys_knot"/>
    <property type="match status" value="1"/>
</dbReference>
<keyword evidence="3" id="KW-0964">Secreted</keyword>
<name>A0A8C8BC18_9STRI</name>
<dbReference type="SMART" id="SM00209">
    <property type="entry name" value="TSP1"/>
    <property type="match status" value="1"/>
</dbReference>
<evidence type="ECO:0000256" key="6">
    <source>
        <dbReference type="PROSITE-ProRule" id="PRU00039"/>
    </source>
</evidence>
<dbReference type="GO" id="GO:0005178">
    <property type="term" value="F:integrin binding"/>
    <property type="evidence" value="ECO:0007669"/>
    <property type="project" value="TreeGrafter"/>
</dbReference>
<evidence type="ECO:0000313" key="10">
    <source>
        <dbReference type="Proteomes" id="UP000694552"/>
    </source>
</evidence>
<evidence type="ECO:0000259" key="8">
    <source>
        <dbReference type="PROSITE" id="PS51323"/>
    </source>
</evidence>
<dbReference type="InterPro" id="IPR043973">
    <property type="entry name" value="TSP1_CCN"/>
</dbReference>
<dbReference type="PROSITE" id="PS51323">
    <property type="entry name" value="IGFBP_N_2"/>
    <property type="match status" value="1"/>
</dbReference>
<dbReference type="Proteomes" id="UP000694552">
    <property type="component" value="Unplaced"/>
</dbReference>
<dbReference type="Gene3D" id="4.10.40.20">
    <property type="match status" value="1"/>
</dbReference>
<proteinExistence type="inferred from homology"/>
<sequence>LSPEEKPSETGEVHQRKEVCHWPCRCPPVPTCTPGVSLVKDGCGCCKVCAKQSGETCNEADICDPHKGLYCDYSEDEPRYETGVCASVGCELNGVYYLNGQTFQPNPLYKCLCVSGAIGCTPVFTSRLAASPCIWRSALSHLLCSMSVNPKAEAQTSASPLLTATLHLTAFIHLPLVLKKKCLVQATPWTPCSRTCGIGISSRVTNENRKCEMKKEKRLCFIQPCLTNILKTIKIPKGKTCQPAFQLPTAEKLVFSGCSTTQSYKLTFCGVCLDKRCCMPSKSRTITVQFECPNEGFFKWKMMWITSCVCQRICSDPGDIFSELKVV</sequence>
<dbReference type="GO" id="GO:0005615">
    <property type="term" value="C:extracellular space"/>
    <property type="evidence" value="ECO:0007669"/>
    <property type="project" value="TreeGrafter"/>
</dbReference>
<dbReference type="InterPro" id="IPR006207">
    <property type="entry name" value="Cys_knot_C"/>
</dbReference>
<organism evidence="9 10">
    <name type="scientific">Otus sunia</name>
    <name type="common">Oriental scops-owl</name>
    <dbReference type="NCBI Taxonomy" id="257818"/>
    <lineage>
        <taxon>Eukaryota</taxon>
        <taxon>Metazoa</taxon>
        <taxon>Chordata</taxon>
        <taxon>Craniata</taxon>
        <taxon>Vertebrata</taxon>
        <taxon>Euteleostomi</taxon>
        <taxon>Archelosauria</taxon>
        <taxon>Archosauria</taxon>
        <taxon>Dinosauria</taxon>
        <taxon>Saurischia</taxon>
        <taxon>Theropoda</taxon>
        <taxon>Coelurosauria</taxon>
        <taxon>Aves</taxon>
        <taxon>Neognathae</taxon>
        <taxon>Neoaves</taxon>
        <taxon>Telluraves</taxon>
        <taxon>Strigiformes</taxon>
        <taxon>Strigidae</taxon>
        <taxon>Otus</taxon>
    </lineage>
</organism>
<dbReference type="InterPro" id="IPR009030">
    <property type="entry name" value="Growth_fac_rcpt_cys_sf"/>
</dbReference>
<comment type="similarity">
    <text evidence="2">Belongs to the CCN family.</text>
</comment>
<dbReference type="GO" id="GO:0007165">
    <property type="term" value="P:signal transduction"/>
    <property type="evidence" value="ECO:0007669"/>
    <property type="project" value="InterPro"/>
</dbReference>
<comment type="caution">
    <text evidence="6">Lacks conserved residue(s) required for the propagation of feature annotation.</text>
</comment>
<dbReference type="FunFam" id="2.20.100.10:FF:000065">
    <property type="entry name" value="Cellular communication network factor 6"/>
    <property type="match status" value="1"/>
</dbReference>
<dbReference type="GO" id="GO:0007155">
    <property type="term" value="P:cell adhesion"/>
    <property type="evidence" value="ECO:0007669"/>
    <property type="project" value="TreeGrafter"/>
</dbReference>
<dbReference type="SUPFAM" id="SSF57603">
    <property type="entry name" value="FnI-like domain"/>
    <property type="match status" value="1"/>
</dbReference>
<evidence type="ECO:0000256" key="4">
    <source>
        <dbReference type="ARBA" id="ARBA00022729"/>
    </source>
</evidence>
<dbReference type="PROSITE" id="PS50092">
    <property type="entry name" value="TSP1"/>
    <property type="match status" value="1"/>
</dbReference>